<dbReference type="InterPro" id="IPR047247">
    <property type="entry name" value="Ajuba-like_LIM2"/>
</dbReference>
<proteinExistence type="predicted"/>
<dbReference type="Pfam" id="PF00412">
    <property type="entry name" value="LIM"/>
    <property type="match status" value="3"/>
</dbReference>
<evidence type="ECO:0000256" key="6">
    <source>
        <dbReference type="SAM" id="Coils"/>
    </source>
</evidence>
<evidence type="ECO:0000256" key="3">
    <source>
        <dbReference type="ARBA" id="ARBA00022833"/>
    </source>
</evidence>
<keyword evidence="1 5" id="KW-0479">Metal-binding</keyword>
<keyword evidence="4 5" id="KW-0440">LIM domain</keyword>
<gene>
    <name evidence="8" type="ORF">Fcan01_02282</name>
</gene>
<dbReference type="PROSITE" id="PS50023">
    <property type="entry name" value="LIM_DOMAIN_2"/>
    <property type="match status" value="3"/>
</dbReference>
<dbReference type="Proteomes" id="UP000198287">
    <property type="component" value="Unassembled WGS sequence"/>
</dbReference>
<evidence type="ECO:0000259" key="7">
    <source>
        <dbReference type="PROSITE" id="PS50023"/>
    </source>
</evidence>
<protein>
    <submittedName>
        <fullName evidence="8">LIM domain-containing protein jub</fullName>
    </submittedName>
</protein>
<evidence type="ECO:0000313" key="8">
    <source>
        <dbReference type="EMBL" id="OXA64599.1"/>
    </source>
</evidence>
<sequence length="311" mass="34775">MDKLNKELNKLDLNSSPIYENLSNHRKIEQQPIYENVAEKLATSHQSAAAADHKKFPFTVTHHRNVHVEAERKLEELTKEIEEELAKKEEQGGYFGICRACGEKVTGLGGQACQAMGNLYHTTCFVCVCCGRALRGKAFYNVNGKVYCEEDYLYCGFQQTASRCSICGHLIMETILQAMGKPYHPGCFRCCVCNICLDGVPFTVDMDSKIYCVNDYHALFAPLCAACGKAITPIEGTEETVRVVSMGKDFHVDCFSCQDCGLQLTDEPDKRCYPLEDSLLCRPCHVNRLRLVSMATPCELEGVKATYQSLD</sequence>
<accession>A0A226F494</accession>
<evidence type="ECO:0000256" key="4">
    <source>
        <dbReference type="ARBA" id="ARBA00023038"/>
    </source>
</evidence>
<feature type="domain" description="LIM zinc-binding" evidence="7">
    <location>
        <begin position="162"/>
        <end position="222"/>
    </location>
</feature>
<dbReference type="GO" id="GO:0005912">
    <property type="term" value="C:adherens junction"/>
    <property type="evidence" value="ECO:0007669"/>
    <property type="project" value="TreeGrafter"/>
</dbReference>
<dbReference type="PANTHER" id="PTHR24219">
    <property type="entry name" value="LIM DOMAIN-CONTAINING PROTEIN JUB"/>
    <property type="match status" value="1"/>
</dbReference>
<evidence type="ECO:0000256" key="5">
    <source>
        <dbReference type="PROSITE-ProRule" id="PRU00125"/>
    </source>
</evidence>
<dbReference type="Gene3D" id="2.10.110.10">
    <property type="entry name" value="Cysteine Rich Protein"/>
    <property type="match status" value="3"/>
</dbReference>
<dbReference type="STRING" id="158441.A0A226F494"/>
<dbReference type="SUPFAM" id="SSF57716">
    <property type="entry name" value="Glucocorticoid receptor-like (DNA-binding domain)"/>
    <property type="match status" value="2"/>
</dbReference>
<dbReference type="GO" id="GO:0046872">
    <property type="term" value="F:metal ion binding"/>
    <property type="evidence" value="ECO:0007669"/>
    <property type="project" value="UniProtKB-KW"/>
</dbReference>
<keyword evidence="6" id="KW-0175">Coiled coil</keyword>
<dbReference type="PANTHER" id="PTHR24219:SF4">
    <property type="entry name" value="LIM DOMAIN-CONTAINING PROTEIN JUB"/>
    <property type="match status" value="1"/>
</dbReference>
<feature type="domain" description="LIM zinc-binding" evidence="7">
    <location>
        <begin position="96"/>
        <end position="158"/>
    </location>
</feature>
<dbReference type="FunFam" id="2.10.110.10:FF:000037">
    <property type="entry name" value="LIM domain-containing protein 1"/>
    <property type="match status" value="1"/>
</dbReference>
<comment type="caution">
    <text evidence="8">The sequence shown here is derived from an EMBL/GenBank/DDBJ whole genome shotgun (WGS) entry which is preliminary data.</text>
</comment>
<reference evidence="8 9" key="1">
    <citation type="submission" date="2015-12" db="EMBL/GenBank/DDBJ databases">
        <title>The genome of Folsomia candida.</title>
        <authorList>
            <person name="Faddeeva A."/>
            <person name="Derks M.F."/>
            <person name="Anvar Y."/>
            <person name="Smit S."/>
            <person name="Van Straalen N."/>
            <person name="Roelofs D."/>
        </authorList>
    </citation>
    <scope>NUCLEOTIDE SEQUENCE [LARGE SCALE GENOMIC DNA]</scope>
    <source>
        <strain evidence="8 9">VU population</strain>
        <tissue evidence="8">Whole body</tissue>
    </source>
</reference>
<feature type="domain" description="LIM zinc-binding" evidence="7">
    <location>
        <begin position="225"/>
        <end position="291"/>
    </location>
</feature>
<dbReference type="GO" id="GO:0005634">
    <property type="term" value="C:nucleus"/>
    <property type="evidence" value="ECO:0007669"/>
    <property type="project" value="TreeGrafter"/>
</dbReference>
<dbReference type="GO" id="GO:0005667">
    <property type="term" value="C:transcription regulator complex"/>
    <property type="evidence" value="ECO:0007669"/>
    <property type="project" value="TreeGrafter"/>
</dbReference>
<dbReference type="GO" id="GO:0035331">
    <property type="term" value="P:negative regulation of hippo signaling"/>
    <property type="evidence" value="ECO:0007669"/>
    <property type="project" value="TreeGrafter"/>
</dbReference>
<dbReference type="GO" id="GO:0000932">
    <property type="term" value="C:P-body"/>
    <property type="evidence" value="ECO:0007669"/>
    <property type="project" value="TreeGrafter"/>
</dbReference>
<name>A0A226F494_FOLCA</name>
<evidence type="ECO:0000256" key="2">
    <source>
        <dbReference type="ARBA" id="ARBA00022737"/>
    </source>
</evidence>
<keyword evidence="3 5" id="KW-0862">Zinc</keyword>
<dbReference type="GO" id="GO:0003714">
    <property type="term" value="F:transcription corepressor activity"/>
    <property type="evidence" value="ECO:0007669"/>
    <property type="project" value="TreeGrafter"/>
</dbReference>
<dbReference type="InterPro" id="IPR047172">
    <property type="entry name" value="Ajuba-like"/>
</dbReference>
<keyword evidence="9" id="KW-1185">Reference proteome</keyword>
<organism evidence="8 9">
    <name type="scientific">Folsomia candida</name>
    <name type="common">Springtail</name>
    <dbReference type="NCBI Taxonomy" id="158441"/>
    <lineage>
        <taxon>Eukaryota</taxon>
        <taxon>Metazoa</taxon>
        <taxon>Ecdysozoa</taxon>
        <taxon>Arthropoda</taxon>
        <taxon>Hexapoda</taxon>
        <taxon>Collembola</taxon>
        <taxon>Entomobryomorpha</taxon>
        <taxon>Isotomoidea</taxon>
        <taxon>Isotomidae</taxon>
        <taxon>Proisotominae</taxon>
        <taxon>Folsomia</taxon>
    </lineage>
</organism>
<dbReference type="OrthoDB" id="25414at2759"/>
<dbReference type="EMBL" id="LNIX01000001">
    <property type="protein sequence ID" value="OXA64599.1"/>
    <property type="molecule type" value="Genomic_DNA"/>
</dbReference>
<dbReference type="GO" id="GO:0007010">
    <property type="term" value="P:cytoskeleton organization"/>
    <property type="evidence" value="ECO:0007669"/>
    <property type="project" value="TreeGrafter"/>
</dbReference>
<dbReference type="FunFam" id="2.10.110.10:FF:000028">
    <property type="entry name" value="LIM domain-containing protein 1"/>
    <property type="match status" value="1"/>
</dbReference>
<evidence type="ECO:0000256" key="1">
    <source>
        <dbReference type="ARBA" id="ARBA00022723"/>
    </source>
</evidence>
<dbReference type="CDD" id="cd09355">
    <property type="entry name" value="LIM2_Ajuba_like"/>
    <property type="match status" value="1"/>
</dbReference>
<evidence type="ECO:0000313" key="9">
    <source>
        <dbReference type="Proteomes" id="UP000198287"/>
    </source>
</evidence>
<dbReference type="OMA" id="RELEPGC"/>
<keyword evidence="2" id="KW-0677">Repeat</keyword>
<dbReference type="InterPro" id="IPR001781">
    <property type="entry name" value="Znf_LIM"/>
</dbReference>
<feature type="coiled-coil region" evidence="6">
    <location>
        <begin position="60"/>
        <end position="91"/>
    </location>
</feature>
<dbReference type="PROSITE" id="PS00478">
    <property type="entry name" value="LIM_DOMAIN_1"/>
    <property type="match status" value="1"/>
</dbReference>
<dbReference type="AlphaFoldDB" id="A0A226F494"/>
<dbReference type="SMART" id="SM00132">
    <property type="entry name" value="LIM"/>
    <property type="match status" value="3"/>
</dbReference>
<dbReference type="GO" id="GO:0001666">
    <property type="term" value="P:response to hypoxia"/>
    <property type="evidence" value="ECO:0007669"/>
    <property type="project" value="TreeGrafter"/>
</dbReference>